<dbReference type="InterPro" id="IPR011611">
    <property type="entry name" value="PfkB_dom"/>
</dbReference>
<comment type="caution">
    <text evidence="9">The sequence shown here is derived from an EMBL/GenBank/DDBJ whole genome shotgun (WGS) entry which is preliminary data.</text>
</comment>
<keyword evidence="5" id="KW-0326">Glycosidase</keyword>
<dbReference type="EMBL" id="JAWHQM010000013">
    <property type="protein sequence ID" value="KAK5630029.1"/>
    <property type="molecule type" value="Genomic_DNA"/>
</dbReference>
<evidence type="ECO:0000256" key="2">
    <source>
        <dbReference type="ARBA" id="ARBA00022801"/>
    </source>
</evidence>
<protein>
    <recommendedName>
        <fullName evidence="8">Carbohydrate kinase PfkB domain-containing protein</fullName>
    </recommendedName>
</protein>
<dbReference type="InterPro" id="IPR022830">
    <property type="entry name" value="Indigdn_synthA-like"/>
</dbReference>
<feature type="region of interest" description="Disordered" evidence="7">
    <location>
        <begin position="885"/>
        <end position="915"/>
    </location>
</feature>
<dbReference type="Gene3D" id="2.130.10.10">
    <property type="entry name" value="YVTN repeat-like/Quinoprotein amine dehydrogenase"/>
    <property type="match status" value="1"/>
</dbReference>
<proteinExistence type="predicted"/>
<dbReference type="GO" id="GO:0004730">
    <property type="term" value="F:pseudouridylate synthase activity"/>
    <property type="evidence" value="ECO:0007669"/>
    <property type="project" value="InterPro"/>
</dbReference>
<dbReference type="Pfam" id="PF00294">
    <property type="entry name" value="PfkB"/>
    <property type="match status" value="2"/>
</dbReference>
<dbReference type="SUPFAM" id="SSF53613">
    <property type="entry name" value="Ribokinase-like"/>
    <property type="match status" value="1"/>
</dbReference>
<feature type="region of interest" description="Disordered" evidence="7">
    <location>
        <begin position="764"/>
        <end position="820"/>
    </location>
</feature>
<reference evidence="9 10" key="1">
    <citation type="submission" date="2023-10" db="EMBL/GenBank/DDBJ databases">
        <title>Draft genome sequence of Xylaria bambusicola isolate GMP-LS, the root and basal stem rot pathogen of sugarcane in Indonesia.</title>
        <authorList>
            <person name="Selvaraj P."/>
            <person name="Muralishankar V."/>
            <person name="Muruganantham S."/>
            <person name="Sp S."/>
            <person name="Haryani S."/>
            <person name="Lau K.J.X."/>
            <person name="Naqvi N.I."/>
        </authorList>
    </citation>
    <scope>NUCLEOTIDE SEQUENCE [LARGE SCALE GENOMIC DNA]</scope>
    <source>
        <strain evidence="9">GMP-LS</strain>
    </source>
</reference>
<dbReference type="FunFam" id="2.130.10.10:FF:000549">
    <property type="entry name" value="Small nucleolar ribonucleoprotein complex subunit"/>
    <property type="match status" value="1"/>
</dbReference>
<dbReference type="GO" id="GO:0046872">
    <property type="term" value="F:metal ion binding"/>
    <property type="evidence" value="ECO:0007669"/>
    <property type="project" value="UniProtKB-KW"/>
</dbReference>
<feature type="repeat" description="WD" evidence="6">
    <location>
        <begin position="1341"/>
        <end position="1369"/>
    </location>
</feature>
<dbReference type="PROSITE" id="PS50082">
    <property type="entry name" value="WD_REPEATS_2"/>
    <property type="match status" value="1"/>
</dbReference>
<dbReference type="InterPro" id="IPR015943">
    <property type="entry name" value="WD40/YVTN_repeat-like_dom_sf"/>
</dbReference>
<feature type="compositionally biased region" description="Basic and acidic residues" evidence="7">
    <location>
        <begin position="764"/>
        <end position="775"/>
    </location>
</feature>
<evidence type="ECO:0000256" key="5">
    <source>
        <dbReference type="ARBA" id="ARBA00023295"/>
    </source>
</evidence>
<evidence type="ECO:0000313" key="10">
    <source>
        <dbReference type="Proteomes" id="UP001305414"/>
    </source>
</evidence>
<keyword evidence="1" id="KW-0479">Metal-binding</keyword>
<evidence type="ECO:0000256" key="6">
    <source>
        <dbReference type="PROSITE-ProRule" id="PRU00221"/>
    </source>
</evidence>
<dbReference type="PROSITE" id="PS50294">
    <property type="entry name" value="WD_REPEATS_REGION"/>
    <property type="match status" value="1"/>
</dbReference>
<dbReference type="InterPro" id="IPR007342">
    <property type="entry name" value="PsuG"/>
</dbReference>
<evidence type="ECO:0000256" key="3">
    <source>
        <dbReference type="ARBA" id="ARBA00023211"/>
    </source>
</evidence>
<feature type="region of interest" description="Disordered" evidence="7">
    <location>
        <begin position="964"/>
        <end position="995"/>
    </location>
</feature>
<dbReference type="SUPFAM" id="SSF110581">
    <property type="entry name" value="Indigoidine synthase A-like"/>
    <property type="match status" value="1"/>
</dbReference>
<gene>
    <name evidence="9" type="ORF">RRF57_005744</name>
</gene>
<dbReference type="InterPro" id="IPR036322">
    <property type="entry name" value="WD40_repeat_dom_sf"/>
</dbReference>
<accession>A0AAN7UQU1</accession>
<keyword evidence="3" id="KW-0464">Manganese</keyword>
<dbReference type="CDD" id="cd01941">
    <property type="entry name" value="YeiC_kinase_like"/>
    <property type="match status" value="1"/>
</dbReference>
<evidence type="ECO:0000259" key="8">
    <source>
        <dbReference type="Pfam" id="PF00294"/>
    </source>
</evidence>
<dbReference type="Pfam" id="PF04227">
    <property type="entry name" value="Indigoidine_A"/>
    <property type="match status" value="1"/>
</dbReference>
<organism evidence="9 10">
    <name type="scientific">Xylaria bambusicola</name>
    <dbReference type="NCBI Taxonomy" id="326684"/>
    <lineage>
        <taxon>Eukaryota</taxon>
        <taxon>Fungi</taxon>
        <taxon>Dikarya</taxon>
        <taxon>Ascomycota</taxon>
        <taxon>Pezizomycotina</taxon>
        <taxon>Sordariomycetes</taxon>
        <taxon>Xylariomycetidae</taxon>
        <taxon>Xylariales</taxon>
        <taxon>Xylariaceae</taxon>
        <taxon>Xylaria</taxon>
    </lineage>
</organism>
<keyword evidence="10" id="KW-1185">Reference proteome</keyword>
<feature type="domain" description="Carbohydrate kinase PfkB" evidence="8">
    <location>
        <begin position="689"/>
        <end position="736"/>
    </location>
</feature>
<evidence type="ECO:0000256" key="7">
    <source>
        <dbReference type="SAM" id="MobiDB-lite"/>
    </source>
</evidence>
<dbReference type="PANTHER" id="PTHR42909:SF1">
    <property type="entry name" value="CARBOHYDRATE KINASE PFKB DOMAIN-CONTAINING PROTEIN"/>
    <property type="match status" value="1"/>
</dbReference>
<name>A0AAN7UQU1_9PEZI</name>
<evidence type="ECO:0000313" key="9">
    <source>
        <dbReference type="EMBL" id="KAK5630029.1"/>
    </source>
</evidence>
<dbReference type="InterPro" id="IPR001680">
    <property type="entry name" value="WD40_rpt"/>
</dbReference>
<dbReference type="GO" id="GO:0016798">
    <property type="term" value="F:hydrolase activity, acting on glycosyl bonds"/>
    <property type="evidence" value="ECO:0007669"/>
    <property type="project" value="UniProtKB-KW"/>
</dbReference>
<dbReference type="SMART" id="SM00320">
    <property type="entry name" value="WD40"/>
    <property type="match status" value="5"/>
</dbReference>
<dbReference type="Gene3D" id="3.40.1190.20">
    <property type="match status" value="1"/>
</dbReference>
<feature type="compositionally biased region" description="Acidic residues" evidence="7">
    <location>
        <begin position="781"/>
        <end position="800"/>
    </location>
</feature>
<evidence type="ECO:0000256" key="1">
    <source>
        <dbReference type="ARBA" id="ARBA00022723"/>
    </source>
</evidence>
<feature type="compositionally biased region" description="Basic and acidic residues" evidence="7">
    <location>
        <begin position="895"/>
        <end position="908"/>
    </location>
</feature>
<keyword evidence="2" id="KW-0378">Hydrolase</keyword>
<dbReference type="Gene3D" id="3.40.1790.10">
    <property type="entry name" value="Indigoidine synthase domain"/>
    <property type="match status" value="1"/>
</dbReference>
<dbReference type="InterPro" id="IPR029056">
    <property type="entry name" value="Ribokinase-like"/>
</dbReference>
<feature type="domain" description="Carbohydrate kinase PfkB" evidence="8">
    <location>
        <begin position="362"/>
        <end position="460"/>
    </location>
</feature>
<sequence length="1369" mass="150052">MQTLHRPFTRIGRWTGHCWALNACRTRHVFNRTSLSTPGRACRGYASGNLAGLNEMLRVSEEVTDALATNKPVVALESTIYTHGALGNDLDLEAIVRRNGGVPAVVGILGGVPSVGLTPDEVNRMVEDSPKKASRRDLAFLVGSGIVGQKVNGGTTIAGTMVLARLAGIRVFGTGGLGGVHRGGHVSFDISADLTELGRTRMAVVCSGSKGFLDIPRTLEYLETQGVLVSTFADGRTGDIDLPGFWARESGIKSPFIVRDEEHAAAILLAQERLNIETGLIMANPVPVEHEIPGRELNAIIEQAVREADEQGAHGNENTPFILRRIRELTNGRSVPANKALVQSNVERAAKLAGAASSQADILVAGSVAVDLSCDYTGGNTIEDPIPQLHTSNPSNITQSIGGVGRNVALAAHRVNKNMKVRLCSMVGRDLAGSTVLASLESCGMDISCIQVLSHDEHQGGRTAQYVSVNDSNKHLVLAMADMDIFTSQSFSPSWAATIETSKPKWLVVDANWKDHDICSWIQAGKTNNAQIAFEPVSKAKSARLFCTGRGLESLGVFPHATVDLTTPNQYELAAMHTAAQNNEYFEDSRWWTIIDAFSIRGARDRFVKLTSAGMTDAGIPQQAIQLLPFIPTIITKLGSDGALLTTILTKDDPRLYDTKHEPFILSRSISDHPDIGGVYMRMYPSVEQVTDVVSVNGIGDTFMGTLVAGLAQGGKIENLINVAQKAAVLTLRSPESVRIIVERLDKKKKVAAVNNRYFHGNLRRDTMAPRRPDLSIDSEPSSESDYQDLEYSTEEESETETQNHQRKRAPREKDSDEEDLERFVLGDAANFRANLFKDDYKGDGEDSDTDALGRVLNNDEATGLEDAEDADFFAFDIDLGPKSANDQQLVRAPSAKDRSQPDSKDAPAWEDSDDERLTISLANVTQLRKLRTSEADDVINGTEYTLRLRQQFLRLNPLPEWARKVEQPPKKRRRRSSATSDSSYASDEKMESDDINADALPLDKLLRQSGALDGSTSAKTRNLRPEVIDIQRSRDIPDTHKDVTSLAFHPKYPVLLSSSTSSMLFLHHIAPTAYPTPNPMLTSTKVSLVPVRRAQFTPDGSKIFMAGRRRYIHSWDIESGEIQKTDKIQGHQEEQRTWERFRLSPCGRYLGLIASTRKGGGVINILNVHTMQWITAARLDSRGGIIDFCWWRTGNGLTVLGKGGQVGEYSMVSQRFLGIWNDEGSNTTSAIALGGSHGPELLGEDRWVAIGSASGVVNIYDRHTLILPSKEDELLLKPRPEPVRALMNLITPVTVLTFSPDGQLLAMATRHKRDGLKLVHLPSCTVYRNWPTEKTPLGRIEAVVFGAKSNMLAVGNDQGKIRLWEIRS</sequence>
<keyword evidence="4" id="KW-0456">Lyase</keyword>
<dbReference type="GO" id="GO:0005737">
    <property type="term" value="C:cytoplasm"/>
    <property type="evidence" value="ECO:0007669"/>
    <property type="project" value="TreeGrafter"/>
</dbReference>
<evidence type="ECO:0000256" key="4">
    <source>
        <dbReference type="ARBA" id="ARBA00023239"/>
    </source>
</evidence>
<dbReference type="Proteomes" id="UP001305414">
    <property type="component" value="Unassembled WGS sequence"/>
</dbReference>
<keyword evidence="6" id="KW-0853">WD repeat</keyword>
<dbReference type="SUPFAM" id="SSF50978">
    <property type="entry name" value="WD40 repeat-like"/>
    <property type="match status" value="1"/>
</dbReference>
<dbReference type="PANTHER" id="PTHR42909">
    <property type="entry name" value="ZGC:136858"/>
    <property type="match status" value="1"/>
</dbReference>